<reference evidence="9" key="1">
    <citation type="submission" date="2015-07" db="EMBL/GenBank/DDBJ databases">
        <authorList>
            <consortium name="Consortium for Microbial Forensics and Genomics (microFORGE)"/>
            <person name="Knight B.M."/>
            <person name="Roberts D.P."/>
            <person name="Lin D."/>
            <person name="Hari K."/>
            <person name="Fletcher J."/>
            <person name="Melcher U."/>
            <person name="Blagden T."/>
            <person name="Winegar R.A."/>
        </authorList>
    </citation>
    <scope>NUCLEOTIDE SEQUENCE [LARGE SCALE GENOMIC DNA]</scope>
    <source>
        <strain evidence="9">DSM 23493</strain>
    </source>
</reference>
<evidence type="ECO:0000256" key="3">
    <source>
        <dbReference type="ARBA" id="ARBA00022692"/>
    </source>
</evidence>
<evidence type="ECO:0000256" key="6">
    <source>
        <dbReference type="SAM" id="Phobius"/>
    </source>
</evidence>
<dbReference type="AlphaFoldDB" id="A0A0K9F6S5"/>
<comment type="subcellular location">
    <subcellularLocation>
        <location evidence="1">Cell membrane</location>
        <topology evidence="1">Multi-pass membrane protein</topology>
    </subcellularLocation>
</comment>
<evidence type="ECO:0000256" key="2">
    <source>
        <dbReference type="ARBA" id="ARBA00022475"/>
    </source>
</evidence>
<dbReference type="Pfam" id="PF13396">
    <property type="entry name" value="PLDc_N"/>
    <property type="match status" value="1"/>
</dbReference>
<dbReference type="GO" id="GO:0005886">
    <property type="term" value="C:plasma membrane"/>
    <property type="evidence" value="ECO:0007669"/>
    <property type="project" value="UniProtKB-SubCell"/>
</dbReference>
<gene>
    <name evidence="8" type="ORF">ACZ11_22270</name>
</gene>
<organism evidence="8 9">
    <name type="scientific">Lysinibacillus xylanilyticus</name>
    <dbReference type="NCBI Taxonomy" id="582475"/>
    <lineage>
        <taxon>Bacteria</taxon>
        <taxon>Bacillati</taxon>
        <taxon>Bacillota</taxon>
        <taxon>Bacilli</taxon>
        <taxon>Bacillales</taxon>
        <taxon>Bacillaceae</taxon>
        <taxon>Lysinibacillus</taxon>
    </lineage>
</organism>
<dbReference type="EMBL" id="LFXJ01000010">
    <property type="protein sequence ID" value="KMY29811.1"/>
    <property type="molecule type" value="Genomic_DNA"/>
</dbReference>
<keyword evidence="2" id="KW-1003">Cell membrane</keyword>
<dbReference type="InterPro" id="IPR027379">
    <property type="entry name" value="CLS_N"/>
</dbReference>
<feature type="domain" description="Cardiolipin synthase N-terminal" evidence="7">
    <location>
        <begin position="31"/>
        <end position="73"/>
    </location>
</feature>
<accession>A0A0K9F6S5</accession>
<dbReference type="OrthoDB" id="3243324at2"/>
<dbReference type="RefSeq" id="WP_049668711.1">
    <property type="nucleotide sequence ID" value="NZ_JBIVOC010000001.1"/>
</dbReference>
<keyword evidence="4 6" id="KW-1133">Transmembrane helix</keyword>
<evidence type="ECO:0000259" key="7">
    <source>
        <dbReference type="Pfam" id="PF13396"/>
    </source>
</evidence>
<dbReference type="PATRIC" id="fig|582475.4.peg.3577"/>
<comment type="caution">
    <text evidence="8">The sequence shown here is derived from an EMBL/GenBank/DDBJ whole genome shotgun (WGS) entry which is preliminary data.</text>
</comment>
<evidence type="ECO:0000313" key="9">
    <source>
        <dbReference type="Proteomes" id="UP000037326"/>
    </source>
</evidence>
<proteinExistence type="predicted"/>
<dbReference type="GeneID" id="96600937"/>
<evidence type="ECO:0000256" key="1">
    <source>
        <dbReference type="ARBA" id="ARBA00004651"/>
    </source>
</evidence>
<keyword evidence="5 6" id="KW-0472">Membrane</keyword>
<evidence type="ECO:0000313" key="8">
    <source>
        <dbReference type="EMBL" id="KMY29811.1"/>
    </source>
</evidence>
<sequence>MKLHYSFDDLSQLDWASILPIILPFLFVGFVLIIIALFDLYRHRNTRENILLWTIIILIFNSIGSVLYFIIGRKDVNKRALRN</sequence>
<keyword evidence="3 6" id="KW-0812">Transmembrane</keyword>
<evidence type="ECO:0000256" key="4">
    <source>
        <dbReference type="ARBA" id="ARBA00022989"/>
    </source>
</evidence>
<feature type="transmembrane region" description="Helical" evidence="6">
    <location>
        <begin position="50"/>
        <end position="71"/>
    </location>
</feature>
<feature type="transmembrane region" description="Helical" evidence="6">
    <location>
        <begin position="15"/>
        <end position="38"/>
    </location>
</feature>
<protein>
    <submittedName>
        <fullName evidence="8">Phosphatidylserine synthase</fullName>
    </submittedName>
</protein>
<dbReference type="Proteomes" id="UP000037326">
    <property type="component" value="Unassembled WGS sequence"/>
</dbReference>
<name>A0A0K9F6S5_9BACI</name>
<evidence type="ECO:0000256" key="5">
    <source>
        <dbReference type="ARBA" id="ARBA00023136"/>
    </source>
</evidence>